<dbReference type="InterPro" id="IPR012341">
    <property type="entry name" value="6hp_glycosidase-like_sf"/>
</dbReference>
<feature type="transmembrane region" description="Helical" evidence="1">
    <location>
        <begin position="12"/>
        <end position="32"/>
    </location>
</feature>
<name>A0A0F9PKN6_9ZZZZ</name>
<dbReference type="PANTHER" id="PTHR42899:SF1">
    <property type="entry name" value="SPERMATOGENESIS-ASSOCIATED PROTEIN 20"/>
    <property type="match status" value="1"/>
</dbReference>
<dbReference type="Gene3D" id="3.40.30.10">
    <property type="entry name" value="Glutaredoxin"/>
    <property type="match status" value="1"/>
</dbReference>
<dbReference type="SUPFAM" id="SSF52833">
    <property type="entry name" value="Thioredoxin-like"/>
    <property type="match status" value="1"/>
</dbReference>
<dbReference type="CDD" id="cd02955">
    <property type="entry name" value="SSP411"/>
    <property type="match status" value="1"/>
</dbReference>
<gene>
    <name evidence="3" type="ORF">LCGC14_0830820</name>
</gene>
<sequence length="744" mass="84727">MRKKRNISQRNVGLGVLICLCIVIVLFSMRGFSMKSELNSEEAKKVHQSNDSSSDRENGHNRLIFEKSPYLLQHADNPVDWYPWGEEAFLKAKKEDKPIFLSIGYSACHWCQVMERESFEDEEVAQLMNHYFVAIKVDREERPDIDNIYMTVCQYMTGSGGWPLTIIMTPDEKPFFAGTYFPKQAKFGRSGLMEILNQIASLWEKDRPSALQAGNQVTQTIKNISSSPMSGDLTKENLKQAYQKFKDSFDETNGGFGLAPKFPSAHNLSLLLRWWKRSGEEKALKMVEKTLDAMWKGGMYDHLGFGFHRYSTDSRWLVPHFEKMLYDQAMLAIAYVEAYQATGKAQYAEVARQIFTYVLRDMTSPEGAFYSSENADSEGEEGKFYVWTQDEIKAILGEEHGDFFCRFYGVTKKGNLEGSRSVLHISRSLEAFARNEGMTPDELKKILEQSRQRLFAAREKRIHPSKDDKILTDWNGLMIAAFSKGAQALNEPEYAGAARNAADFLLKELRRNDGRLLHRYREGEAGLPGYIDDYAFLVWGLTDLYEATFEARYLQEALTLTDDMLKLFWDDKEGGLYFTGADNEKLIARMKDVYDGAIPSGNSVASLNLLRLGRITMRQELEEKAEKAIESFGKTISRSPTGFSQFLIALDFAVGPTKEIVIAGDLHQEDTNLMLHTIRSRFLPGKVLILHPEGEEGKAIEKIIPFIKGQNKINEKAAAYICENYTCKLPTTDVQKMISYIESE</sequence>
<dbReference type="SUPFAM" id="SSF48208">
    <property type="entry name" value="Six-hairpin glycosidases"/>
    <property type="match status" value="1"/>
</dbReference>
<dbReference type="InterPro" id="IPR008928">
    <property type="entry name" value="6-hairpin_glycosidase_sf"/>
</dbReference>
<organism evidence="3">
    <name type="scientific">marine sediment metagenome</name>
    <dbReference type="NCBI Taxonomy" id="412755"/>
    <lineage>
        <taxon>unclassified sequences</taxon>
        <taxon>metagenomes</taxon>
        <taxon>ecological metagenomes</taxon>
    </lineage>
</organism>
<comment type="caution">
    <text evidence="3">The sequence shown here is derived from an EMBL/GenBank/DDBJ whole genome shotgun (WGS) entry which is preliminary data.</text>
</comment>
<dbReference type="AlphaFoldDB" id="A0A0F9PKN6"/>
<evidence type="ECO:0000313" key="3">
    <source>
        <dbReference type="EMBL" id="KKN30754.1"/>
    </source>
</evidence>
<dbReference type="Pfam" id="PF03190">
    <property type="entry name" value="Thioredox_DsbH"/>
    <property type="match status" value="1"/>
</dbReference>
<accession>A0A0F9PKN6</accession>
<keyword evidence="1" id="KW-1133">Transmembrane helix</keyword>
<dbReference type="InterPro" id="IPR036249">
    <property type="entry name" value="Thioredoxin-like_sf"/>
</dbReference>
<dbReference type="Gene3D" id="1.50.10.10">
    <property type="match status" value="2"/>
</dbReference>
<dbReference type="InterPro" id="IPR004879">
    <property type="entry name" value="Ssp411-like_TRX"/>
</dbReference>
<evidence type="ECO:0000256" key="1">
    <source>
        <dbReference type="SAM" id="Phobius"/>
    </source>
</evidence>
<reference evidence="3" key="1">
    <citation type="journal article" date="2015" name="Nature">
        <title>Complex archaea that bridge the gap between prokaryotes and eukaryotes.</title>
        <authorList>
            <person name="Spang A."/>
            <person name="Saw J.H."/>
            <person name="Jorgensen S.L."/>
            <person name="Zaremba-Niedzwiedzka K."/>
            <person name="Martijn J."/>
            <person name="Lind A.E."/>
            <person name="van Eijk R."/>
            <person name="Schleper C."/>
            <person name="Guy L."/>
            <person name="Ettema T.J."/>
        </authorList>
    </citation>
    <scope>NUCLEOTIDE SEQUENCE</scope>
</reference>
<protein>
    <recommendedName>
        <fullName evidence="2">Spermatogenesis-associated protein 20-like TRX domain-containing protein</fullName>
    </recommendedName>
</protein>
<evidence type="ECO:0000259" key="2">
    <source>
        <dbReference type="Pfam" id="PF03190"/>
    </source>
</evidence>
<dbReference type="EMBL" id="LAZR01002383">
    <property type="protein sequence ID" value="KKN30754.1"/>
    <property type="molecule type" value="Genomic_DNA"/>
</dbReference>
<keyword evidence="1" id="KW-0472">Membrane</keyword>
<dbReference type="PIRSF" id="PIRSF006402">
    <property type="entry name" value="UCP006402_thioredoxin"/>
    <property type="match status" value="1"/>
</dbReference>
<proteinExistence type="predicted"/>
<dbReference type="GO" id="GO:0005975">
    <property type="term" value="P:carbohydrate metabolic process"/>
    <property type="evidence" value="ECO:0007669"/>
    <property type="project" value="InterPro"/>
</dbReference>
<feature type="domain" description="Spermatogenesis-associated protein 20-like TRX" evidence="2">
    <location>
        <begin position="61"/>
        <end position="221"/>
    </location>
</feature>
<keyword evidence="1" id="KW-0812">Transmembrane</keyword>
<dbReference type="PANTHER" id="PTHR42899">
    <property type="entry name" value="SPERMATOGENESIS-ASSOCIATED PROTEIN 20"/>
    <property type="match status" value="1"/>
</dbReference>
<dbReference type="InterPro" id="IPR024705">
    <property type="entry name" value="Ssp411"/>
</dbReference>